<evidence type="ECO:0000256" key="1">
    <source>
        <dbReference type="SAM" id="MobiDB-lite"/>
    </source>
</evidence>
<gene>
    <name evidence="2" type="ORF">MVEN_00146300</name>
</gene>
<dbReference type="OrthoDB" id="3107816at2759"/>
<dbReference type="Proteomes" id="UP000620124">
    <property type="component" value="Unassembled WGS sequence"/>
</dbReference>
<comment type="caution">
    <text evidence="2">The sequence shown here is derived from an EMBL/GenBank/DDBJ whole genome shotgun (WGS) entry which is preliminary data.</text>
</comment>
<organism evidence="2 3">
    <name type="scientific">Mycena venus</name>
    <dbReference type="NCBI Taxonomy" id="2733690"/>
    <lineage>
        <taxon>Eukaryota</taxon>
        <taxon>Fungi</taxon>
        <taxon>Dikarya</taxon>
        <taxon>Basidiomycota</taxon>
        <taxon>Agaricomycotina</taxon>
        <taxon>Agaricomycetes</taxon>
        <taxon>Agaricomycetidae</taxon>
        <taxon>Agaricales</taxon>
        <taxon>Marasmiineae</taxon>
        <taxon>Mycenaceae</taxon>
        <taxon>Mycena</taxon>
    </lineage>
</organism>
<proteinExistence type="predicted"/>
<name>A0A8H6Z0A2_9AGAR</name>
<evidence type="ECO:0000313" key="3">
    <source>
        <dbReference type="Proteomes" id="UP000620124"/>
    </source>
</evidence>
<accession>A0A8H6Z0A2</accession>
<feature type="compositionally biased region" description="Basic and acidic residues" evidence="1">
    <location>
        <begin position="232"/>
        <end position="241"/>
    </location>
</feature>
<keyword evidence="3" id="KW-1185">Reference proteome</keyword>
<sequence length="257" mass="28722">MFLKGSQASDRTTLQEINQMEREMCNYLDWELSTTQYWATSRPWSSGISFQVPRGRIRHTRSYGVEALDTSTHGYSNTTSLASSISPPPFLPKTFWIKISLGSILPNKVLSVHLGCPCEGWPCTLGHPPANACTLTISAPTSCRISPQPKITWISAAIQTVFRRFWPPAVERVHTDHVSPDVPPDQPPTKTTWISAFWPAAVERVHIDHVGPDVPPDRPLTKTTWISPPAAERMDADHIDVDPLPDPYPTQNHLDLD</sequence>
<evidence type="ECO:0000313" key="2">
    <source>
        <dbReference type="EMBL" id="KAF7368257.1"/>
    </source>
</evidence>
<dbReference type="AlphaFoldDB" id="A0A8H6Z0A2"/>
<protein>
    <submittedName>
        <fullName evidence="2">Uncharacterized protein</fullName>
    </submittedName>
</protein>
<dbReference type="EMBL" id="JACAZI010000002">
    <property type="protein sequence ID" value="KAF7368257.1"/>
    <property type="molecule type" value="Genomic_DNA"/>
</dbReference>
<feature type="region of interest" description="Disordered" evidence="1">
    <location>
        <begin position="209"/>
        <end position="257"/>
    </location>
</feature>
<reference evidence="2" key="1">
    <citation type="submission" date="2020-05" db="EMBL/GenBank/DDBJ databases">
        <title>Mycena genomes resolve the evolution of fungal bioluminescence.</title>
        <authorList>
            <person name="Tsai I.J."/>
        </authorList>
    </citation>
    <scope>NUCLEOTIDE SEQUENCE</scope>
    <source>
        <strain evidence="2">CCC161011</strain>
    </source>
</reference>
<feature type="compositionally biased region" description="Basic and acidic residues" evidence="1">
    <location>
        <begin position="209"/>
        <end position="220"/>
    </location>
</feature>